<dbReference type="PANTHER" id="PTHR11062">
    <property type="entry name" value="EXOSTOSIN HEPARAN SULFATE GLYCOSYLTRANSFERASE -RELATED"/>
    <property type="match status" value="1"/>
</dbReference>
<proteinExistence type="inferred from homology"/>
<feature type="transmembrane region" description="Helical" evidence="7">
    <location>
        <begin position="21"/>
        <end position="44"/>
    </location>
</feature>
<keyword evidence="10" id="KW-1185">Reference proteome</keyword>
<dbReference type="EMBL" id="CAMAPE010000041">
    <property type="protein sequence ID" value="CAH9102358.1"/>
    <property type="molecule type" value="Genomic_DNA"/>
</dbReference>
<evidence type="ECO:0000313" key="9">
    <source>
        <dbReference type="EMBL" id="CAH9102358.1"/>
    </source>
</evidence>
<evidence type="ECO:0000256" key="7">
    <source>
        <dbReference type="SAM" id="Phobius"/>
    </source>
</evidence>
<dbReference type="GO" id="GO:0000139">
    <property type="term" value="C:Golgi membrane"/>
    <property type="evidence" value="ECO:0007669"/>
    <property type="project" value="UniProtKB-SubCell"/>
</dbReference>
<keyword evidence="7" id="KW-1133">Transmembrane helix</keyword>
<keyword evidence="5" id="KW-0333">Golgi apparatus</keyword>
<feature type="domain" description="Exostosin GT47" evidence="8">
    <location>
        <begin position="148"/>
        <end position="422"/>
    </location>
</feature>
<feature type="compositionally biased region" description="Low complexity" evidence="6">
    <location>
        <begin position="109"/>
        <end position="122"/>
    </location>
</feature>
<organism evidence="9 10">
    <name type="scientific">Cuscuta europaea</name>
    <name type="common">European dodder</name>
    <dbReference type="NCBI Taxonomy" id="41803"/>
    <lineage>
        <taxon>Eukaryota</taxon>
        <taxon>Viridiplantae</taxon>
        <taxon>Streptophyta</taxon>
        <taxon>Embryophyta</taxon>
        <taxon>Tracheophyta</taxon>
        <taxon>Spermatophyta</taxon>
        <taxon>Magnoliopsida</taxon>
        <taxon>eudicotyledons</taxon>
        <taxon>Gunneridae</taxon>
        <taxon>Pentapetalae</taxon>
        <taxon>asterids</taxon>
        <taxon>lamiids</taxon>
        <taxon>Solanales</taxon>
        <taxon>Convolvulaceae</taxon>
        <taxon>Cuscuteae</taxon>
        <taxon>Cuscuta</taxon>
        <taxon>Cuscuta subgen. Cuscuta</taxon>
    </lineage>
</organism>
<keyword evidence="7" id="KW-0472">Membrane</keyword>
<keyword evidence="4" id="KW-0735">Signal-anchor</keyword>
<evidence type="ECO:0000256" key="5">
    <source>
        <dbReference type="ARBA" id="ARBA00023034"/>
    </source>
</evidence>
<evidence type="ECO:0000256" key="4">
    <source>
        <dbReference type="ARBA" id="ARBA00022968"/>
    </source>
</evidence>
<dbReference type="Pfam" id="PF03016">
    <property type="entry name" value="Exostosin_GT47"/>
    <property type="match status" value="1"/>
</dbReference>
<feature type="region of interest" description="Disordered" evidence="6">
    <location>
        <begin position="89"/>
        <end position="122"/>
    </location>
</feature>
<name>A0A9P0ZJD4_CUSEU</name>
<dbReference type="Proteomes" id="UP001152484">
    <property type="component" value="Unassembled WGS sequence"/>
</dbReference>
<evidence type="ECO:0000259" key="8">
    <source>
        <dbReference type="Pfam" id="PF03016"/>
    </source>
</evidence>
<comment type="subcellular location">
    <subcellularLocation>
        <location evidence="1">Golgi apparatus membrane</location>
        <topology evidence="1">Single-pass type II membrane protein</topology>
    </subcellularLocation>
</comment>
<dbReference type="PANTHER" id="PTHR11062:SF95">
    <property type="entry name" value="EXOSTOSIN GT47 DOMAIN-CONTAINING PROTEIN"/>
    <property type="match status" value="1"/>
</dbReference>
<evidence type="ECO:0000256" key="3">
    <source>
        <dbReference type="ARBA" id="ARBA00022676"/>
    </source>
</evidence>
<keyword evidence="3" id="KW-0328">Glycosyltransferase</keyword>
<sequence>MADNRPPLSSSSSSRGRSYGRGAFLVPFLLAFATSTLIAFHIAFTSQLHSIIIHPKQTRLRVKSPAGEFSKGGGRPSMNFSSSSAAVLPDYSPRVSTPASQRSLPVQDSGRSLGGVSASSSGARTGNVGHGVFHDQDLFFEEYEEMNGTLKIFVYPHKKDDPFANVLLPVDGEPGGNYASESYFKKSLFKSHFITQDPNEAHLFFLPFSIASLRNDKRIGVGGIKDYVRDYVSYVSHEYPFWNRSAGADHFYVCCHSVGRSAMEKAVDLKLNAVQVVCSSSYFLPGYIAHKDASIPQIWPRNGNPPRRPPRKRSTLAFYAGAMNSRVRRDLVGRWKDDEEISVHESRLKTSYAEALLGSKYCIHAKGYEINTARIGDAIYYGCVPVILADFYDLPFADVLNWKSFSVVVSTADIFRMKEILKGIDYSDYVKLQSNVMKVQRHFRWNNFPADFDAFHMAMYELWLRRGVLRLS</sequence>
<feature type="compositionally biased region" description="Polar residues" evidence="6">
    <location>
        <begin position="94"/>
        <end position="106"/>
    </location>
</feature>
<dbReference type="InterPro" id="IPR004263">
    <property type="entry name" value="Exostosin"/>
</dbReference>
<protein>
    <recommendedName>
        <fullName evidence="8">Exostosin GT47 domain-containing protein</fullName>
    </recommendedName>
</protein>
<accession>A0A9P0ZJD4</accession>
<gene>
    <name evidence="9" type="ORF">CEURO_LOCUS15735</name>
</gene>
<dbReference type="AlphaFoldDB" id="A0A9P0ZJD4"/>
<dbReference type="GO" id="GO:0016757">
    <property type="term" value="F:glycosyltransferase activity"/>
    <property type="evidence" value="ECO:0007669"/>
    <property type="project" value="UniProtKB-KW"/>
</dbReference>
<dbReference type="OrthoDB" id="1924787at2759"/>
<comment type="similarity">
    <text evidence="2">Belongs to the glycosyltransferase 47 family.</text>
</comment>
<evidence type="ECO:0000256" key="6">
    <source>
        <dbReference type="SAM" id="MobiDB-lite"/>
    </source>
</evidence>
<keyword evidence="7" id="KW-0812">Transmembrane</keyword>
<dbReference type="InterPro" id="IPR040911">
    <property type="entry name" value="Exostosin_GT47"/>
</dbReference>
<keyword evidence="3" id="KW-0808">Transferase</keyword>
<reference evidence="9" key="1">
    <citation type="submission" date="2022-07" db="EMBL/GenBank/DDBJ databases">
        <authorList>
            <person name="Macas J."/>
            <person name="Novak P."/>
            <person name="Neumann P."/>
        </authorList>
    </citation>
    <scope>NUCLEOTIDE SEQUENCE</scope>
</reference>
<evidence type="ECO:0000256" key="2">
    <source>
        <dbReference type="ARBA" id="ARBA00010271"/>
    </source>
</evidence>
<evidence type="ECO:0000256" key="1">
    <source>
        <dbReference type="ARBA" id="ARBA00004323"/>
    </source>
</evidence>
<comment type="caution">
    <text evidence="9">The sequence shown here is derived from an EMBL/GenBank/DDBJ whole genome shotgun (WGS) entry which is preliminary data.</text>
</comment>
<evidence type="ECO:0000313" key="10">
    <source>
        <dbReference type="Proteomes" id="UP001152484"/>
    </source>
</evidence>